<feature type="domain" description="Glycosyltransferase subfamily 4-like N-terminal" evidence="4">
    <location>
        <begin position="18"/>
        <end position="133"/>
    </location>
</feature>
<dbReference type="Pfam" id="PF00534">
    <property type="entry name" value="Glycos_transf_1"/>
    <property type="match status" value="1"/>
</dbReference>
<accession>A0A9P4JNS1</accession>
<feature type="domain" description="Glycosyl transferase family 1" evidence="3">
    <location>
        <begin position="190"/>
        <end position="325"/>
    </location>
</feature>
<dbReference type="OrthoDB" id="512920at2759"/>
<keyword evidence="6" id="KW-1185">Reference proteome</keyword>
<dbReference type="InterPro" id="IPR001296">
    <property type="entry name" value="Glyco_trans_1"/>
</dbReference>
<keyword evidence="1" id="KW-0808">Transferase</keyword>
<dbReference type="Proteomes" id="UP000799536">
    <property type="component" value="Unassembled WGS sequence"/>
</dbReference>
<name>A0A9P4JNS1_9PLEO</name>
<dbReference type="AlphaFoldDB" id="A0A9P4JNS1"/>
<dbReference type="SUPFAM" id="SSF53756">
    <property type="entry name" value="UDP-Glycosyltransferase/glycogen phosphorylase"/>
    <property type="match status" value="1"/>
</dbReference>
<keyword evidence="1" id="KW-0328">Glycosyltransferase</keyword>
<feature type="region of interest" description="Disordered" evidence="2">
    <location>
        <begin position="421"/>
        <end position="451"/>
    </location>
</feature>
<evidence type="ECO:0000256" key="1">
    <source>
        <dbReference type="ARBA" id="ARBA00022676"/>
    </source>
</evidence>
<reference evidence="5" key="1">
    <citation type="journal article" date="2020" name="Stud. Mycol.">
        <title>101 Dothideomycetes genomes: a test case for predicting lifestyles and emergence of pathogens.</title>
        <authorList>
            <person name="Haridas S."/>
            <person name="Albert R."/>
            <person name="Binder M."/>
            <person name="Bloem J."/>
            <person name="Labutti K."/>
            <person name="Salamov A."/>
            <person name="Andreopoulos B."/>
            <person name="Baker S."/>
            <person name="Barry K."/>
            <person name="Bills G."/>
            <person name="Bluhm B."/>
            <person name="Cannon C."/>
            <person name="Castanera R."/>
            <person name="Culley D."/>
            <person name="Daum C."/>
            <person name="Ezra D."/>
            <person name="Gonzalez J."/>
            <person name="Henrissat B."/>
            <person name="Kuo A."/>
            <person name="Liang C."/>
            <person name="Lipzen A."/>
            <person name="Lutzoni F."/>
            <person name="Magnuson J."/>
            <person name="Mondo S."/>
            <person name="Nolan M."/>
            <person name="Ohm R."/>
            <person name="Pangilinan J."/>
            <person name="Park H.-J."/>
            <person name="Ramirez L."/>
            <person name="Alfaro M."/>
            <person name="Sun H."/>
            <person name="Tritt A."/>
            <person name="Yoshinaga Y."/>
            <person name="Zwiers L.-H."/>
            <person name="Turgeon B."/>
            <person name="Goodwin S."/>
            <person name="Spatafora J."/>
            <person name="Crous P."/>
            <person name="Grigoriev I."/>
        </authorList>
    </citation>
    <scope>NUCLEOTIDE SEQUENCE</scope>
    <source>
        <strain evidence="5">ATCC 74209</strain>
    </source>
</reference>
<comment type="caution">
    <text evidence="5">The sequence shown here is derived from an EMBL/GenBank/DDBJ whole genome shotgun (WGS) entry which is preliminary data.</text>
</comment>
<dbReference type="PANTHER" id="PTHR12526">
    <property type="entry name" value="GLYCOSYLTRANSFERASE"/>
    <property type="match status" value="1"/>
</dbReference>
<evidence type="ECO:0000259" key="3">
    <source>
        <dbReference type="Pfam" id="PF00534"/>
    </source>
</evidence>
<sequence>MRIAIVAPLYETVPPLQYGGTERVVYWLVEGLVRFGHDVTLYAAPGSRTSGQLIECGSEPFRERGLGDNSKEAEKEYVEQLTSAFGKWSGGDFDVVHVHHTVNEWHPTAVQRLIVSNGSGRVPVVWTDHNEIGKVHKAAHISALSNLGVGFVALSDSQRSTVPDANWLATIHHGLPANQYGLLETKSSSSLYLAFLGRIAPEKGIGPALRIAKAAGMKLKVAAKIDSEHEEFWEGEVKPLLEGRDVDFIGQISDQQKGPFLNGAYALLFPICWKEPFGLVMIEAMACGCPVIAYSAGSVPEVIEDGVTGFIVETEEEAVEALKKTKALDRSRIIKRFEERFTSKKMVSKYADVYQGIVEWAKKEYAKEKQAKKKDKQKNKSEVEGSAQRDAILQRISPMIQTDILPVAQVLSSLVVQQQSQHIPTPRDPPLATPQVNLLTTAPDHASLETE</sequence>
<dbReference type="EMBL" id="ML993919">
    <property type="protein sequence ID" value="KAF2202923.1"/>
    <property type="molecule type" value="Genomic_DNA"/>
</dbReference>
<evidence type="ECO:0000313" key="5">
    <source>
        <dbReference type="EMBL" id="KAF2202923.1"/>
    </source>
</evidence>
<dbReference type="InterPro" id="IPR028098">
    <property type="entry name" value="Glyco_trans_4-like_N"/>
</dbReference>
<dbReference type="PANTHER" id="PTHR12526:SF595">
    <property type="entry name" value="BLL5217 PROTEIN"/>
    <property type="match status" value="1"/>
</dbReference>
<dbReference type="Pfam" id="PF13439">
    <property type="entry name" value="Glyco_transf_4"/>
    <property type="match status" value="1"/>
</dbReference>
<evidence type="ECO:0000313" key="6">
    <source>
        <dbReference type="Proteomes" id="UP000799536"/>
    </source>
</evidence>
<protein>
    <submittedName>
        <fullName evidence="5">UDP-Glycosyltransferase/glycogen phosphorylase</fullName>
    </submittedName>
</protein>
<evidence type="ECO:0000256" key="2">
    <source>
        <dbReference type="SAM" id="MobiDB-lite"/>
    </source>
</evidence>
<gene>
    <name evidence="5" type="ORF">GQ43DRAFT_412685</name>
</gene>
<dbReference type="Gene3D" id="3.40.50.2000">
    <property type="entry name" value="Glycogen Phosphorylase B"/>
    <property type="match status" value="2"/>
</dbReference>
<dbReference type="GO" id="GO:0016757">
    <property type="term" value="F:glycosyltransferase activity"/>
    <property type="evidence" value="ECO:0007669"/>
    <property type="project" value="UniProtKB-KW"/>
</dbReference>
<evidence type="ECO:0000259" key="4">
    <source>
        <dbReference type="Pfam" id="PF13439"/>
    </source>
</evidence>
<dbReference type="CDD" id="cd03802">
    <property type="entry name" value="GT4_AviGT4-like"/>
    <property type="match status" value="1"/>
</dbReference>
<organism evidence="5 6">
    <name type="scientific">Delitschia confertaspora ATCC 74209</name>
    <dbReference type="NCBI Taxonomy" id="1513339"/>
    <lineage>
        <taxon>Eukaryota</taxon>
        <taxon>Fungi</taxon>
        <taxon>Dikarya</taxon>
        <taxon>Ascomycota</taxon>
        <taxon>Pezizomycotina</taxon>
        <taxon>Dothideomycetes</taxon>
        <taxon>Pleosporomycetidae</taxon>
        <taxon>Pleosporales</taxon>
        <taxon>Delitschiaceae</taxon>
        <taxon>Delitschia</taxon>
    </lineage>
</organism>
<proteinExistence type="predicted"/>